<gene>
    <name evidence="2" type="ORF">JVT61DRAFT_12209</name>
</gene>
<name>A0A8I2YDY8_9AGAM</name>
<dbReference type="OrthoDB" id="2691452at2759"/>
<accession>A0A8I2YDY8</accession>
<sequence length="126" mass="13700">MFAGTAAISALPARVCATVTPSLFDTATKTASTPDYQIHSDIECCSRLQRPRTGHKHYFPFLSIVALIIESLRWTVVIPVPVIMELDGLGSNTTQLGEAAQEAVSYITFHIRLHATSLKVQTSKGN</sequence>
<proteinExistence type="predicted"/>
<dbReference type="EMBL" id="JAGFBS010000054">
    <property type="protein sequence ID" value="KAG6370264.1"/>
    <property type="molecule type" value="Genomic_DNA"/>
</dbReference>
<comment type="caution">
    <text evidence="2">The sequence shown here is derived from an EMBL/GenBank/DDBJ whole genome shotgun (WGS) entry which is preliminary data.</text>
</comment>
<organism evidence="2 3">
    <name type="scientific">Boletus reticuloceps</name>
    <dbReference type="NCBI Taxonomy" id="495285"/>
    <lineage>
        <taxon>Eukaryota</taxon>
        <taxon>Fungi</taxon>
        <taxon>Dikarya</taxon>
        <taxon>Basidiomycota</taxon>
        <taxon>Agaricomycotina</taxon>
        <taxon>Agaricomycetes</taxon>
        <taxon>Agaricomycetidae</taxon>
        <taxon>Boletales</taxon>
        <taxon>Boletineae</taxon>
        <taxon>Boletaceae</taxon>
        <taxon>Boletoideae</taxon>
        <taxon>Boletus</taxon>
    </lineage>
</organism>
<dbReference type="Proteomes" id="UP000683000">
    <property type="component" value="Unassembled WGS sequence"/>
</dbReference>
<reference evidence="2" key="1">
    <citation type="submission" date="2021-03" db="EMBL/GenBank/DDBJ databases">
        <title>Evolutionary innovations through gain and loss of genes in the ectomycorrhizal Boletales.</title>
        <authorList>
            <person name="Wu G."/>
            <person name="Miyauchi S."/>
            <person name="Morin E."/>
            <person name="Yang Z.-L."/>
            <person name="Xu J."/>
            <person name="Martin F.M."/>
        </authorList>
    </citation>
    <scope>NUCLEOTIDE SEQUENCE</scope>
    <source>
        <strain evidence="2">BR01</strain>
    </source>
</reference>
<evidence type="ECO:0000313" key="3">
    <source>
        <dbReference type="Proteomes" id="UP000683000"/>
    </source>
</evidence>
<dbReference type="Gene3D" id="3.40.50.1010">
    <property type="entry name" value="5'-nuclease"/>
    <property type="match status" value="1"/>
</dbReference>
<feature type="domain" description="PIN" evidence="1">
    <location>
        <begin position="73"/>
        <end position="124"/>
    </location>
</feature>
<protein>
    <recommendedName>
        <fullName evidence="1">PIN domain-containing protein</fullName>
    </recommendedName>
</protein>
<evidence type="ECO:0000313" key="2">
    <source>
        <dbReference type="EMBL" id="KAG6370264.1"/>
    </source>
</evidence>
<dbReference type="InterPro" id="IPR002716">
    <property type="entry name" value="PIN_dom"/>
</dbReference>
<dbReference type="Pfam" id="PF13638">
    <property type="entry name" value="PIN_4"/>
    <property type="match status" value="1"/>
</dbReference>
<dbReference type="AlphaFoldDB" id="A0A8I2YDY8"/>
<evidence type="ECO:0000259" key="1">
    <source>
        <dbReference type="Pfam" id="PF13638"/>
    </source>
</evidence>
<keyword evidence="3" id="KW-1185">Reference proteome</keyword>